<feature type="region of interest" description="Disordered" evidence="1">
    <location>
        <begin position="38"/>
        <end position="61"/>
    </location>
</feature>
<feature type="compositionally biased region" description="Basic and acidic residues" evidence="1">
    <location>
        <begin position="42"/>
        <end position="52"/>
    </location>
</feature>
<comment type="caution">
    <text evidence="2">The sequence shown here is derived from an EMBL/GenBank/DDBJ whole genome shotgun (WGS) entry which is preliminary data.</text>
</comment>
<sequence length="105" mass="10838">MIAKKECVVSRASTSVLIVVVGIVVKGVVGKRGVCFKGGETSNERAEKEESRQSSQSILSGSPSAAGVAVLLRCVGCVALRVVALTIGPVVVERNGTAGWQVNEI</sequence>
<gene>
    <name evidence="2" type="ORF">FJTKL_01157</name>
</gene>
<proteinExistence type="predicted"/>
<protein>
    <submittedName>
        <fullName evidence="2">Uncharacterized protein</fullName>
    </submittedName>
</protein>
<dbReference type="EMBL" id="JBAWTH010000011">
    <property type="protein sequence ID" value="KAL2289855.1"/>
    <property type="molecule type" value="Genomic_DNA"/>
</dbReference>
<name>A0ABR4F5N7_9PEZI</name>
<evidence type="ECO:0000256" key="1">
    <source>
        <dbReference type="SAM" id="MobiDB-lite"/>
    </source>
</evidence>
<accession>A0ABR4F5N7</accession>
<organism evidence="2 3">
    <name type="scientific">Diaporthe vaccinii</name>
    <dbReference type="NCBI Taxonomy" id="105482"/>
    <lineage>
        <taxon>Eukaryota</taxon>
        <taxon>Fungi</taxon>
        <taxon>Dikarya</taxon>
        <taxon>Ascomycota</taxon>
        <taxon>Pezizomycotina</taxon>
        <taxon>Sordariomycetes</taxon>
        <taxon>Sordariomycetidae</taxon>
        <taxon>Diaporthales</taxon>
        <taxon>Diaporthaceae</taxon>
        <taxon>Diaporthe</taxon>
        <taxon>Diaporthe eres species complex</taxon>
    </lineage>
</organism>
<dbReference type="Proteomes" id="UP001600888">
    <property type="component" value="Unassembled WGS sequence"/>
</dbReference>
<evidence type="ECO:0000313" key="3">
    <source>
        <dbReference type="Proteomes" id="UP001600888"/>
    </source>
</evidence>
<reference evidence="2 3" key="1">
    <citation type="submission" date="2024-03" db="EMBL/GenBank/DDBJ databases">
        <title>A high-quality draft genome sequence of Diaporthe vaccinii, a causative agent of upright dieback and viscid rot disease in cranberry plants.</title>
        <authorList>
            <person name="Sarrasin M."/>
            <person name="Lang B.F."/>
            <person name="Burger G."/>
        </authorList>
    </citation>
    <scope>NUCLEOTIDE SEQUENCE [LARGE SCALE GENOMIC DNA]</scope>
    <source>
        <strain evidence="2 3">IS7</strain>
    </source>
</reference>
<evidence type="ECO:0000313" key="2">
    <source>
        <dbReference type="EMBL" id="KAL2289855.1"/>
    </source>
</evidence>
<keyword evidence="3" id="KW-1185">Reference proteome</keyword>